<comment type="pathway">
    <text evidence="1">Cofactor biosynthesis; thiamine diphosphate biosynthesis; thiamine diphosphate from thiamine phosphate: step 1/1.</text>
</comment>
<dbReference type="NCBIfam" id="TIGR01379">
    <property type="entry name" value="thiL"/>
    <property type="match status" value="1"/>
</dbReference>
<dbReference type="InterPro" id="IPR036676">
    <property type="entry name" value="PurM-like_C_sf"/>
</dbReference>
<comment type="caution">
    <text evidence="1">Lacks conserved residue(s) required for the propagation of feature annotation.</text>
</comment>
<dbReference type="GO" id="GO:0005524">
    <property type="term" value="F:ATP binding"/>
    <property type="evidence" value="ECO:0007669"/>
    <property type="project" value="UniProtKB-UniRule"/>
</dbReference>
<feature type="binding site" evidence="1">
    <location>
        <position position="55"/>
    </location>
    <ligand>
        <name>Mg(2+)</name>
        <dbReference type="ChEBI" id="CHEBI:18420"/>
        <label>4</label>
    </ligand>
</feature>
<feature type="region of interest" description="Disordered" evidence="2">
    <location>
        <begin position="320"/>
        <end position="343"/>
    </location>
</feature>
<dbReference type="InterPro" id="IPR006283">
    <property type="entry name" value="ThiL-like"/>
</dbReference>
<comment type="caution">
    <text evidence="5">The sequence shown here is derived from an EMBL/GenBank/DDBJ whole genome shotgun (WGS) entry which is preliminary data.</text>
</comment>
<comment type="function">
    <text evidence="1">Catalyzes the ATP-dependent phosphorylation of thiamine-monophosphate (TMP) to form thiamine-pyrophosphate (TPP), the active form of vitamin B1.</text>
</comment>
<dbReference type="HAMAP" id="MF_02128">
    <property type="entry name" value="TMP_kinase"/>
    <property type="match status" value="1"/>
</dbReference>
<feature type="binding site" evidence="1">
    <location>
        <position position="40"/>
    </location>
    <ligand>
        <name>Mg(2+)</name>
        <dbReference type="ChEBI" id="CHEBI:18420"/>
        <label>3</label>
    </ligand>
</feature>
<feature type="binding site" evidence="1">
    <location>
        <position position="86"/>
    </location>
    <ligand>
        <name>Mg(2+)</name>
        <dbReference type="ChEBI" id="CHEBI:18420"/>
        <label>3</label>
    </ligand>
</feature>
<dbReference type="SUPFAM" id="SSF55326">
    <property type="entry name" value="PurM N-terminal domain-like"/>
    <property type="match status" value="1"/>
</dbReference>
<dbReference type="PIRSF" id="PIRSF005303">
    <property type="entry name" value="Thiam_monoph_kin"/>
    <property type="match status" value="1"/>
</dbReference>
<feature type="binding site" evidence="1">
    <location>
        <position position="226"/>
    </location>
    <ligand>
        <name>ATP</name>
        <dbReference type="ChEBI" id="CHEBI:30616"/>
    </ligand>
</feature>
<dbReference type="GO" id="GO:0009229">
    <property type="term" value="P:thiamine diphosphate biosynthetic process"/>
    <property type="evidence" value="ECO:0007669"/>
    <property type="project" value="UniProtKB-UniRule"/>
</dbReference>
<dbReference type="SUPFAM" id="SSF56042">
    <property type="entry name" value="PurM C-terminal domain-like"/>
    <property type="match status" value="1"/>
</dbReference>
<evidence type="ECO:0000256" key="2">
    <source>
        <dbReference type="SAM" id="MobiDB-lite"/>
    </source>
</evidence>
<dbReference type="GO" id="GO:0009030">
    <property type="term" value="F:thiamine-phosphate kinase activity"/>
    <property type="evidence" value="ECO:0007669"/>
    <property type="project" value="UniProtKB-UniRule"/>
</dbReference>
<feature type="domain" description="PurM-like C-terminal" evidence="4">
    <location>
        <begin position="164"/>
        <end position="315"/>
    </location>
</feature>
<dbReference type="Pfam" id="PF00586">
    <property type="entry name" value="AIRS"/>
    <property type="match status" value="1"/>
</dbReference>
<feature type="binding site" evidence="1">
    <location>
        <position position="277"/>
    </location>
    <ligand>
        <name>substrate</name>
    </ligand>
</feature>
<keyword evidence="1" id="KW-0784">Thiamine biosynthesis</keyword>
<gene>
    <name evidence="1" type="primary">thiL</name>
    <name evidence="5" type="ORF">A2Z06_03600</name>
</gene>
<dbReference type="PANTHER" id="PTHR30270:SF0">
    <property type="entry name" value="THIAMINE-MONOPHOSPHATE KINASE"/>
    <property type="match status" value="1"/>
</dbReference>
<evidence type="ECO:0000313" key="5">
    <source>
        <dbReference type="EMBL" id="OGF97604.1"/>
    </source>
</evidence>
<keyword evidence="1" id="KW-0067">ATP-binding</keyword>
<feature type="binding site" evidence="1">
    <location>
        <position position="333"/>
    </location>
    <ligand>
        <name>substrate</name>
    </ligand>
</feature>
<dbReference type="CDD" id="cd02194">
    <property type="entry name" value="ThiL"/>
    <property type="match status" value="1"/>
</dbReference>
<reference evidence="5 6" key="1">
    <citation type="journal article" date="2016" name="Nat. Commun.">
        <title>Thousands of microbial genomes shed light on interconnected biogeochemical processes in an aquifer system.</title>
        <authorList>
            <person name="Anantharaman K."/>
            <person name="Brown C.T."/>
            <person name="Hug L.A."/>
            <person name="Sharon I."/>
            <person name="Castelle C.J."/>
            <person name="Probst A.J."/>
            <person name="Thomas B.C."/>
            <person name="Singh A."/>
            <person name="Wilkins M.J."/>
            <person name="Karaoz U."/>
            <person name="Brodie E.L."/>
            <person name="Williams K.H."/>
            <person name="Hubbard S.S."/>
            <person name="Banfield J.F."/>
        </authorList>
    </citation>
    <scope>NUCLEOTIDE SEQUENCE [LARGE SCALE GENOMIC DNA]</scope>
</reference>
<feature type="compositionally biased region" description="Basic and acidic residues" evidence="2">
    <location>
        <begin position="334"/>
        <end position="343"/>
    </location>
</feature>
<feature type="binding site" evidence="1">
    <location>
        <position position="57"/>
    </location>
    <ligand>
        <name>Mg(2+)</name>
        <dbReference type="ChEBI" id="CHEBI:18420"/>
        <label>1</label>
    </ligand>
</feature>
<feature type="binding site" evidence="1">
    <location>
        <position position="224"/>
    </location>
    <ligand>
        <name>Mg(2+)</name>
        <dbReference type="ChEBI" id="CHEBI:18420"/>
        <label>3</label>
    </ligand>
</feature>
<name>A0A1F5YBN4_9BACT</name>
<feature type="binding site" evidence="1">
    <location>
        <position position="86"/>
    </location>
    <ligand>
        <name>Mg(2+)</name>
        <dbReference type="ChEBI" id="CHEBI:18420"/>
        <label>2</label>
    </ligand>
</feature>
<feature type="binding site" evidence="1">
    <location>
        <position position="115"/>
    </location>
    <ligand>
        <name>ATP</name>
        <dbReference type="ChEBI" id="CHEBI:30616"/>
    </ligand>
</feature>
<feature type="binding site" evidence="1">
    <location>
        <position position="64"/>
    </location>
    <ligand>
        <name>substrate</name>
    </ligand>
</feature>
<feature type="binding site" evidence="1">
    <location>
        <position position="133"/>
    </location>
    <ligand>
        <name>Mg(2+)</name>
        <dbReference type="ChEBI" id="CHEBI:18420"/>
        <label>1</label>
    </ligand>
</feature>
<dbReference type="Proteomes" id="UP000179034">
    <property type="component" value="Unassembled WGS sequence"/>
</dbReference>
<feature type="binding site" evidence="1">
    <location>
        <position position="86"/>
    </location>
    <ligand>
        <name>Mg(2+)</name>
        <dbReference type="ChEBI" id="CHEBI:18420"/>
        <label>4</label>
    </ligand>
</feature>
<dbReference type="EMBL" id="MFIW01000075">
    <property type="protein sequence ID" value="OGF97604.1"/>
    <property type="molecule type" value="Genomic_DNA"/>
</dbReference>
<keyword evidence="1" id="KW-0547">Nucleotide-binding</keyword>
<feature type="binding site" evidence="1">
    <location>
        <position position="40"/>
    </location>
    <ligand>
        <name>Mg(2+)</name>
        <dbReference type="ChEBI" id="CHEBI:18420"/>
        <label>4</label>
    </ligand>
</feature>
<protein>
    <recommendedName>
        <fullName evidence="1">Thiamine-monophosphate kinase</fullName>
        <shortName evidence="1">TMP kinase</shortName>
        <shortName evidence="1">Thiamine-phosphate kinase</shortName>
        <ecNumber evidence="1">2.7.4.16</ecNumber>
    </recommendedName>
</protein>
<feature type="binding site" evidence="1">
    <location>
        <position position="57"/>
    </location>
    <ligand>
        <name>Mg(2+)</name>
        <dbReference type="ChEBI" id="CHEBI:18420"/>
        <label>2</label>
    </ligand>
</feature>
<keyword evidence="1" id="KW-0479">Metal-binding</keyword>
<dbReference type="InterPro" id="IPR016188">
    <property type="entry name" value="PurM-like_N"/>
</dbReference>
<proteinExistence type="inferred from homology"/>
<evidence type="ECO:0000256" key="1">
    <source>
        <dbReference type="HAMAP-Rule" id="MF_02128"/>
    </source>
</evidence>
<feature type="binding site" evidence="1">
    <location>
        <position position="227"/>
    </location>
    <ligand>
        <name>Mg(2+)</name>
        <dbReference type="ChEBI" id="CHEBI:18420"/>
        <label>5</label>
    </ligand>
</feature>
<dbReference type="UniPathway" id="UPA00060">
    <property type="reaction ID" value="UER00142"/>
</dbReference>
<evidence type="ECO:0000259" key="3">
    <source>
        <dbReference type="Pfam" id="PF00586"/>
    </source>
</evidence>
<organism evidence="5 6">
    <name type="scientific">Candidatus Glassbacteria bacterium RBG_16_58_8</name>
    <dbReference type="NCBI Taxonomy" id="1817866"/>
    <lineage>
        <taxon>Bacteria</taxon>
        <taxon>Candidatus Glassiibacteriota</taxon>
    </lineage>
</organism>
<dbReference type="GO" id="GO:0009228">
    <property type="term" value="P:thiamine biosynthetic process"/>
    <property type="evidence" value="ECO:0007669"/>
    <property type="project" value="UniProtKB-KW"/>
</dbReference>
<keyword evidence="1 5" id="KW-0418">Kinase</keyword>
<comment type="similarity">
    <text evidence="1">Belongs to the thiamine-monophosphate kinase family.</text>
</comment>
<dbReference type="EC" id="2.7.4.16" evidence="1"/>
<feature type="binding site" evidence="1">
    <location>
        <position position="159"/>
    </location>
    <ligand>
        <name>ATP</name>
        <dbReference type="ChEBI" id="CHEBI:30616"/>
    </ligand>
</feature>
<sequence>MIEMSGNGLHPRSEVDALERLLDILGDPKRIDVARGIGDDCAVLSFPGEFDLLLTVDTVISGIHFSTQWQSPYGIGWRALAASVSDVAAMGGEPLAGLVALGIPGGWDEELVGIYQGLHDLSARLHVDIVGGDISALPSGLSISITVLGRVKREKCVFRNGARIGDDIWVTGALGGGEAVRQMAQRGIKGPEWDRGLMEYERILPRIEEARFLAQELPLSSMIDISDGLSTDLSHICRMSRVGAALDETHIPVHGSALFVATQTGLNPLELALNGGEDFELCFTASGGSGIRVAEEFAERFGLQMTKIGRITGSDLILRDRSGHSRPLNPGGYDHLKAKERGR</sequence>
<comment type="catalytic activity">
    <reaction evidence="1">
        <text>thiamine phosphate + ATP = thiamine diphosphate + ADP</text>
        <dbReference type="Rhea" id="RHEA:15913"/>
        <dbReference type="ChEBI" id="CHEBI:30616"/>
        <dbReference type="ChEBI" id="CHEBI:37575"/>
        <dbReference type="ChEBI" id="CHEBI:58937"/>
        <dbReference type="ChEBI" id="CHEBI:456216"/>
        <dbReference type="EC" id="2.7.4.16"/>
    </reaction>
</comment>
<evidence type="ECO:0000313" key="6">
    <source>
        <dbReference type="Proteomes" id="UP000179034"/>
    </source>
</evidence>
<evidence type="ECO:0000259" key="4">
    <source>
        <dbReference type="Pfam" id="PF02769"/>
    </source>
</evidence>
<comment type="miscellaneous">
    <text evidence="1">Reaction mechanism of ThiL seems to utilize a direct, inline transfer of the gamma-phosphate of ATP to TMP rather than a phosphorylated enzyme intermediate.</text>
</comment>
<feature type="binding site" evidence="1">
    <location>
        <begin position="132"/>
        <end position="133"/>
    </location>
    <ligand>
        <name>ATP</name>
        <dbReference type="ChEBI" id="CHEBI:30616"/>
    </ligand>
</feature>
<dbReference type="PANTHER" id="PTHR30270">
    <property type="entry name" value="THIAMINE-MONOPHOSPHATE KINASE"/>
    <property type="match status" value="1"/>
</dbReference>
<feature type="domain" description="PurM-like N-terminal" evidence="3">
    <location>
        <begin position="38"/>
        <end position="151"/>
    </location>
</feature>
<dbReference type="GO" id="GO:0000287">
    <property type="term" value="F:magnesium ion binding"/>
    <property type="evidence" value="ECO:0007669"/>
    <property type="project" value="UniProtKB-UniRule"/>
</dbReference>
<dbReference type="Gene3D" id="3.30.1330.10">
    <property type="entry name" value="PurM-like, N-terminal domain"/>
    <property type="match status" value="1"/>
</dbReference>
<dbReference type="AlphaFoldDB" id="A0A1F5YBN4"/>
<dbReference type="InterPro" id="IPR010918">
    <property type="entry name" value="PurM-like_C_dom"/>
</dbReference>
<accession>A0A1F5YBN4</accession>
<dbReference type="Pfam" id="PF02769">
    <property type="entry name" value="AIRS_C"/>
    <property type="match status" value="1"/>
</dbReference>
<dbReference type="Gene3D" id="3.90.650.10">
    <property type="entry name" value="PurM-like C-terminal domain"/>
    <property type="match status" value="1"/>
</dbReference>
<keyword evidence="1" id="KW-0808">Transferase</keyword>
<keyword evidence="1" id="KW-0460">Magnesium</keyword>
<dbReference type="InterPro" id="IPR036921">
    <property type="entry name" value="PurM-like_N_sf"/>
</dbReference>